<dbReference type="RefSeq" id="WP_277733603.1">
    <property type="nucleotide sequence ID" value="NZ_CP120733.1"/>
</dbReference>
<dbReference type="PANTHER" id="PTHR39178">
    <property type="entry name" value="HYPOTHETICAL RIBOSOME-ASSOCIATED PROTEIN"/>
    <property type="match status" value="1"/>
</dbReference>
<keyword evidence="4" id="KW-0788">Thiol protease</keyword>
<keyword evidence="8" id="KW-1185">Reference proteome</keyword>
<dbReference type="GO" id="GO:0008233">
    <property type="term" value="F:peptidase activity"/>
    <property type="evidence" value="ECO:0007669"/>
    <property type="project" value="UniProtKB-KW"/>
</dbReference>
<evidence type="ECO:0000256" key="3">
    <source>
        <dbReference type="ARBA" id="ARBA00022801"/>
    </source>
</evidence>
<sequence length="110" mass="12454">MIKIVIRRDFKSDIVEFNVKGHAGFAEHGQDIVCAAVSVLTQTALIGIHEYAKVESKYQISDGNLKCKIPFNISDDKRNIINPILETMVLGLKNIKEEYSSYIKIKEEEV</sequence>
<evidence type="ECO:0000313" key="7">
    <source>
        <dbReference type="EMBL" id="WFD11525.1"/>
    </source>
</evidence>
<dbReference type="CDD" id="cd16332">
    <property type="entry name" value="Prp-like"/>
    <property type="match status" value="1"/>
</dbReference>
<dbReference type="InterPro" id="IPR007422">
    <property type="entry name" value="Peptidase_Prp"/>
</dbReference>
<keyword evidence="7" id="KW-0436">Ligase</keyword>
<organism evidence="7 8">
    <name type="scientific">Tepidibacter hydrothermalis</name>
    <dbReference type="NCBI Taxonomy" id="3036126"/>
    <lineage>
        <taxon>Bacteria</taxon>
        <taxon>Bacillati</taxon>
        <taxon>Bacillota</taxon>
        <taxon>Clostridia</taxon>
        <taxon>Peptostreptococcales</taxon>
        <taxon>Peptostreptococcaceae</taxon>
        <taxon>Tepidibacter</taxon>
    </lineage>
</organism>
<evidence type="ECO:0000256" key="2">
    <source>
        <dbReference type="ARBA" id="ARBA00022670"/>
    </source>
</evidence>
<dbReference type="Pfam" id="PF04327">
    <property type="entry name" value="Peptidase_Prp"/>
    <property type="match status" value="1"/>
</dbReference>
<accession>A0ABY8EEZ4</accession>
<name>A0ABY8EEZ4_9FIRM</name>
<evidence type="ECO:0000256" key="4">
    <source>
        <dbReference type="ARBA" id="ARBA00022807"/>
    </source>
</evidence>
<keyword evidence="3" id="KW-0378">Hydrolase</keyword>
<dbReference type="Gene3D" id="3.30.70.1490">
    <property type="entry name" value="Cysteine protease Prp"/>
    <property type="match status" value="1"/>
</dbReference>
<keyword evidence="2 7" id="KW-0645">Protease</keyword>
<dbReference type="EMBL" id="CP120733">
    <property type="protein sequence ID" value="WFD11525.1"/>
    <property type="molecule type" value="Genomic_DNA"/>
</dbReference>
<gene>
    <name evidence="7" type="ORF">P4S50_05465</name>
</gene>
<evidence type="ECO:0000256" key="1">
    <source>
        <dbReference type="ARBA" id="ARBA00022517"/>
    </source>
</evidence>
<evidence type="ECO:0000313" key="8">
    <source>
        <dbReference type="Proteomes" id="UP001222800"/>
    </source>
</evidence>
<reference evidence="7 8" key="1">
    <citation type="submission" date="2023-03" db="EMBL/GenBank/DDBJ databases">
        <title>Complete genome sequence of Tepidibacter sp. SWIR-1, isolated from a deep-sea hydrothermal vent.</title>
        <authorList>
            <person name="Li X."/>
        </authorList>
    </citation>
    <scope>NUCLEOTIDE SEQUENCE [LARGE SCALE GENOMIC DNA]</scope>
    <source>
        <strain evidence="7 8">SWIR-1</strain>
    </source>
</reference>
<dbReference type="GO" id="GO:0006508">
    <property type="term" value="P:proteolysis"/>
    <property type="evidence" value="ECO:0007669"/>
    <property type="project" value="UniProtKB-KW"/>
</dbReference>
<protein>
    <recommendedName>
        <fullName evidence="6">Ribosomal processing cysteine protease Prp</fullName>
    </recommendedName>
</protein>
<dbReference type="SUPFAM" id="SSF118010">
    <property type="entry name" value="TM1457-like"/>
    <property type="match status" value="1"/>
</dbReference>
<dbReference type="GO" id="GO:0016874">
    <property type="term" value="F:ligase activity"/>
    <property type="evidence" value="ECO:0007669"/>
    <property type="project" value="UniProtKB-KW"/>
</dbReference>
<keyword evidence="1" id="KW-0690">Ribosome biogenesis</keyword>
<dbReference type="PANTHER" id="PTHR39178:SF1">
    <property type="entry name" value="RIBOSOMAL-PROCESSING CYSTEINE PROTEASE PRP"/>
    <property type="match status" value="1"/>
</dbReference>
<proteinExistence type="inferred from homology"/>
<evidence type="ECO:0000256" key="6">
    <source>
        <dbReference type="ARBA" id="ARBA00044538"/>
    </source>
</evidence>
<comment type="similarity">
    <text evidence="5">Belongs to the Prp family.</text>
</comment>
<dbReference type="Proteomes" id="UP001222800">
    <property type="component" value="Chromosome"/>
</dbReference>
<dbReference type="InterPro" id="IPR036764">
    <property type="entry name" value="Peptidase_Prp_sf"/>
</dbReference>
<evidence type="ECO:0000256" key="5">
    <source>
        <dbReference type="ARBA" id="ARBA00044503"/>
    </source>
</evidence>